<name>A0AAU8LYX9_9BACT</name>
<accession>A0AAU8LYX9</accession>
<evidence type="ECO:0000256" key="2">
    <source>
        <dbReference type="ARBA" id="ARBA00006161"/>
    </source>
</evidence>
<comment type="similarity">
    <text evidence="2">Belongs to the CRISPR system Cmr5 family.</text>
</comment>
<protein>
    <recommendedName>
        <fullName evidence="5">CRISPR type III-B/RAMP module-associated protein Cmr5</fullName>
    </recommendedName>
</protein>
<evidence type="ECO:0000256" key="3">
    <source>
        <dbReference type="ARBA" id="ARBA00022490"/>
    </source>
</evidence>
<comment type="subcellular location">
    <subcellularLocation>
        <location evidence="1">Cytoplasm</location>
    </subcellularLocation>
</comment>
<dbReference type="GO" id="GO:0051607">
    <property type="term" value="P:defense response to virus"/>
    <property type="evidence" value="ECO:0007669"/>
    <property type="project" value="UniProtKB-KW"/>
</dbReference>
<evidence type="ECO:0000256" key="5">
    <source>
        <dbReference type="ARBA" id="ARBA00030001"/>
    </source>
</evidence>
<keyword evidence="4" id="KW-0051">Antiviral defense</keyword>
<dbReference type="GO" id="GO:0005737">
    <property type="term" value="C:cytoplasm"/>
    <property type="evidence" value="ECO:0007669"/>
    <property type="project" value="UniProtKB-SubCell"/>
</dbReference>
<reference evidence="6" key="2">
    <citation type="submission" date="2024-06" db="EMBL/GenBank/DDBJ databases">
        <authorList>
            <person name="Plum-Jensen L.E."/>
            <person name="Schramm A."/>
            <person name="Marshall I.P.G."/>
        </authorList>
    </citation>
    <scope>NUCLEOTIDE SEQUENCE</scope>
    <source>
        <strain evidence="6">Rat1</strain>
    </source>
</reference>
<evidence type="ECO:0000256" key="4">
    <source>
        <dbReference type="ARBA" id="ARBA00023118"/>
    </source>
</evidence>
<dbReference type="InterPro" id="IPR023101">
    <property type="entry name" value="AF1862-like_dom_sf"/>
</dbReference>
<organism evidence="6">
    <name type="scientific">Candidatus Electrothrix aestuarii</name>
    <dbReference type="NCBI Taxonomy" id="3062594"/>
    <lineage>
        <taxon>Bacteria</taxon>
        <taxon>Pseudomonadati</taxon>
        <taxon>Thermodesulfobacteriota</taxon>
        <taxon>Desulfobulbia</taxon>
        <taxon>Desulfobulbales</taxon>
        <taxon>Desulfobulbaceae</taxon>
        <taxon>Candidatus Electrothrix</taxon>
    </lineage>
</organism>
<dbReference type="InterPro" id="IPR010160">
    <property type="entry name" value="CRISPR-assoc_prot_Cmr5"/>
</dbReference>
<dbReference type="Gene3D" id="1.10.520.30">
    <property type="entry name" value="AF1862-like domain"/>
    <property type="match status" value="1"/>
</dbReference>
<evidence type="ECO:0000256" key="1">
    <source>
        <dbReference type="ARBA" id="ARBA00004496"/>
    </source>
</evidence>
<sequence>MQTRQQKDALQALGDVQSILGKGEEFQKSYATAVHRFPFLIRQNGLQQTLAFYAGKAHAKKKENEQDGRSTAEGQFLDQILKTLSLYRADLKYVDVLGKLAKADLQSYMLHTRRCLEVAIWYRRFVESVLKIDATGTSTEQTTDRGENHDGA</sequence>
<dbReference type="EMBL" id="CP159373">
    <property type="protein sequence ID" value="XCN74080.1"/>
    <property type="molecule type" value="Genomic_DNA"/>
</dbReference>
<dbReference type="SUPFAM" id="SSF158568">
    <property type="entry name" value="AF1862-like"/>
    <property type="match status" value="1"/>
</dbReference>
<dbReference type="KEGG" id="eaj:Q3M24_04810"/>
<keyword evidence="3" id="KW-0963">Cytoplasm</keyword>
<gene>
    <name evidence="6" type="primary">cmr5</name>
    <name evidence="6" type="ORF">Q3M24_04810</name>
</gene>
<reference evidence="6" key="1">
    <citation type="journal article" date="2024" name="Syst. Appl. Microbiol.">
        <title>First single-strain enrichments of Electrothrix cable bacteria, description of E. aestuarii sp. nov. and E. rattekaaiensis sp. nov., and proposal of a cable bacteria taxonomy following the rules of the SeqCode.</title>
        <authorList>
            <person name="Plum-Jensen L.E."/>
            <person name="Schramm A."/>
            <person name="Marshall I.P.G."/>
        </authorList>
    </citation>
    <scope>NUCLEOTIDE SEQUENCE</scope>
    <source>
        <strain evidence="6">Rat1</strain>
    </source>
</reference>
<dbReference type="Pfam" id="PF09701">
    <property type="entry name" value="Cas_Cmr5"/>
    <property type="match status" value="1"/>
</dbReference>
<proteinExistence type="inferred from homology"/>
<dbReference type="NCBIfam" id="TIGR01881">
    <property type="entry name" value="cas_Cmr5"/>
    <property type="match status" value="1"/>
</dbReference>
<dbReference type="AlphaFoldDB" id="A0AAU8LYX9"/>
<evidence type="ECO:0000313" key="6">
    <source>
        <dbReference type="EMBL" id="XCN74080.1"/>
    </source>
</evidence>